<dbReference type="OrthoDB" id="651896at2"/>
<dbReference type="NCBIfam" id="TIGR02608">
    <property type="entry name" value="delta_60_rpt"/>
    <property type="match status" value="5"/>
</dbReference>
<reference evidence="4" key="1">
    <citation type="submission" date="2015-01" db="EMBL/GenBank/DDBJ databases">
        <title>Flavisolibacter sp./LCS9/ whole genome sequencing.</title>
        <authorList>
            <person name="Kim M.K."/>
            <person name="Srinivasan S."/>
            <person name="Lee J.-J."/>
        </authorList>
    </citation>
    <scope>NUCLEOTIDE SEQUENCE [LARGE SCALE GENOMIC DNA]</scope>
    <source>
        <strain evidence="4">LCS9</strain>
    </source>
</reference>
<keyword evidence="4" id="KW-1185">Reference proteome</keyword>
<feature type="region of interest" description="Disordered" evidence="1">
    <location>
        <begin position="455"/>
        <end position="475"/>
    </location>
</feature>
<dbReference type="RefSeq" id="WP_066401384.1">
    <property type="nucleotide sequence ID" value="NZ_CP011390.1"/>
</dbReference>
<dbReference type="InterPro" id="IPR013431">
    <property type="entry name" value="Delta_60_rpt"/>
</dbReference>
<gene>
    <name evidence="3" type="ORF">SY85_01100</name>
</gene>
<protein>
    <submittedName>
        <fullName evidence="3">Uncharacterized protein</fullName>
    </submittedName>
</protein>
<keyword evidence="2" id="KW-0472">Membrane</keyword>
<sequence length="656" mass="70619">MKEKFYFPSIFISIAFLLIVYPFTGYSQDNLIRDFGFNSNITTTNGTTYAVEVLNDATNKGKILVGGFFNIYGVPPGTSVPGKIVRLNPDGSVDNSFTAPTLNSYWGGAGGGIYTIAVQPWDGKTLIGGEFSINSSGKTFTNIARLNTNGSLDLTFNPSGGGTRDGGAFGKVTKILVLDPEKQIVIGGVLGSYNGTTIGNNKGGVLIVNENGSLFKDAKVTSTSEDWTGEGVTDMALAPDGKIVIAGEFGRVDTYLARRVARLNRDGSFDVTWKNDGYLGTGPSNHVTAVTVQPDGKILIGGLFDYYIEYNKSLGVTKQIFRTRIARLNVNGKLDNTFNYDAIAGTWLTRGFNAEVRDILVDSRDNILVAGLFTDYGGVGTSTGRIARLLSDGSLDTDFNAENFDGGVYAIAFQDWKSNGTYKSEAHLLAVGTFNKYDDVGTQQYAARFTIVPSSPDLSSSGGGGDPPTPTPTPLAKTISNFKVVKINASKNKLTWNALQTQTTYTVERSFDGQSFQKIASFYNTNADAALSYDDALSHTGKVHYRIVVTAGNNVSSASTTIEYTGVVTVNMLNGVSTNLALKEFVIDISISSNDSSNQTYNLYVLNGSGQRLLTKSLLMKNKTINETIWSTQSMKNCLVILKDSSGEVLKKVLFK</sequence>
<proteinExistence type="predicted"/>
<keyword evidence="2" id="KW-1133">Transmembrane helix</keyword>
<dbReference type="InterPro" id="IPR013783">
    <property type="entry name" value="Ig-like_fold"/>
</dbReference>
<evidence type="ECO:0000313" key="4">
    <source>
        <dbReference type="Proteomes" id="UP000077177"/>
    </source>
</evidence>
<dbReference type="SUPFAM" id="SSF63829">
    <property type="entry name" value="Calcium-dependent phosphotriesterase"/>
    <property type="match status" value="1"/>
</dbReference>
<keyword evidence="2" id="KW-0812">Transmembrane</keyword>
<dbReference type="Gene3D" id="2.60.40.10">
    <property type="entry name" value="Immunoglobulins"/>
    <property type="match status" value="1"/>
</dbReference>
<evidence type="ECO:0000256" key="2">
    <source>
        <dbReference type="SAM" id="Phobius"/>
    </source>
</evidence>
<feature type="transmembrane region" description="Helical" evidence="2">
    <location>
        <begin position="5"/>
        <end position="23"/>
    </location>
</feature>
<accession>A0A172TQZ5</accession>
<reference evidence="3 4" key="2">
    <citation type="journal article" date="2016" name="Int. J. Syst. Evol. Microbiol.">
        <title>Flavisolibacter tropicus sp. nov., isolated from tropical soil.</title>
        <authorList>
            <person name="Lee J.J."/>
            <person name="Kang M.S."/>
            <person name="Kim G.S."/>
            <person name="Lee C.S."/>
            <person name="Lim S."/>
            <person name="Lee J."/>
            <person name="Roh S.H."/>
            <person name="Kang H."/>
            <person name="Ha J.M."/>
            <person name="Bae S."/>
            <person name="Jung H.Y."/>
            <person name="Kim M.K."/>
        </authorList>
    </citation>
    <scope>NUCLEOTIDE SEQUENCE [LARGE SCALE GENOMIC DNA]</scope>
    <source>
        <strain evidence="3 4">LCS9</strain>
    </source>
</reference>
<dbReference type="Gene3D" id="2.80.10.50">
    <property type="match status" value="3"/>
</dbReference>
<dbReference type="STRING" id="1492898.SY85_01100"/>
<dbReference type="KEGG" id="fla:SY85_01100"/>
<organism evidence="3 4">
    <name type="scientific">Flavisolibacter tropicus</name>
    <dbReference type="NCBI Taxonomy" id="1492898"/>
    <lineage>
        <taxon>Bacteria</taxon>
        <taxon>Pseudomonadati</taxon>
        <taxon>Bacteroidota</taxon>
        <taxon>Chitinophagia</taxon>
        <taxon>Chitinophagales</taxon>
        <taxon>Chitinophagaceae</taxon>
        <taxon>Flavisolibacter</taxon>
    </lineage>
</organism>
<name>A0A172TQZ5_9BACT</name>
<dbReference type="Proteomes" id="UP000077177">
    <property type="component" value="Chromosome"/>
</dbReference>
<dbReference type="EMBL" id="CP011390">
    <property type="protein sequence ID" value="ANE49304.1"/>
    <property type="molecule type" value="Genomic_DNA"/>
</dbReference>
<dbReference type="Pfam" id="PF17164">
    <property type="entry name" value="DUF5122"/>
    <property type="match status" value="5"/>
</dbReference>
<dbReference type="AlphaFoldDB" id="A0A172TQZ5"/>
<evidence type="ECO:0000256" key="1">
    <source>
        <dbReference type="SAM" id="MobiDB-lite"/>
    </source>
</evidence>
<evidence type="ECO:0000313" key="3">
    <source>
        <dbReference type="EMBL" id="ANE49304.1"/>
    </source>
</evidence>